<proteinExistence type="predicted"/>
<dbReference type="RefSeq" id="WP_179795535.1">
    <property type="nucleotide sequence ID" value="NZ_BAABHP010000020.1"/>
</dbReference>
<comment type="caution">
    <text evidence="1">The sequence shown here is derived from an EMBL/GenBank/DDBJ whole genome shotgun (WGS) entry which is preliminary data.</text>
</comment>
<accession>A0A7Y9J845</accession>
<dbReference type="AlphaFoldDB" id="A0A7Y9J845"/>
<protein>
    <submittedName>
        <fullName evidence="1">Uncharacterized protein</fullName>
    </submittedName>
</protein>
<evidence type="ECO:0000313" key="1">
    <source>
        <dbReference type="EMBL" id="NYD38034.1"/>
    </source>
</evidence>
<keyword evidence="2" id="KW-1185">Reference proteome</keyword>
<dbReference type="Proteomes" id="UP000535890">
    <property type="component" value="Unassembled WGS sequence"/>
</dbReference>
<reference evidence="1 2" key="1">
    <citation type="submission" date="2020-07" db="EMBL/GenBank/DDBJ databases">
        <title>Sequencing the genomes of 1000 actinobacteria strains.</title>
        <authorList>
            <person name="Klenk H.-P."/>
        </authorList>
    </citation>
    <scope>NUCLEOTIDE SEQUENCE [LARGE SCALE GENOMIC DNA]</scope>
    <source>
        <strain evidence="1 2">DSM 45772</strain>
    </source>
</reference>
<dbReference type="EMBL" id="JACCBN010000001">
    <property type="protein sequence ID" value="NYD38034.1"/>
    <property type="molecule type" value="Genomic_DNA"/>
</dbReference>
<sequence length="65" mass="6940">MLEYPRPEPRPATLLERMTGAGIGEERARAVIAAGGVRVAGQEDAVTDPDASVPWPTPWELLPSS</sequence>
<gene>
    <name evidence="1" type="ORF">BJ983_004136</name>
</gene>
<organism evidence="1 2">
    <name type="scientific">Actinomycetospora corticicola</name>
    <dbReference type="NCBI Taxonomy" id="663602"/>
    <lineage>
        <taxon>Bacteria</taxon>
        <taxon>Bacillati</taxon>
        <taxon>Actinomycetota</taxon>
        <taxon>Actinomycetes</taxon>
        <taxon>Pseudonocardiales</taxon>
        <taxon>Pseudonocardiaceae</taxon>
        <taxon>Actinomycetospora</taxon>
    </lineage>
</organism>
<name>A0A7Y9J845_9PSEU</name>
<evidence type="ECO:0000313" key="2">
    <source>
        <dbReference type="Proteomes" id="UP000535890"/>
    </source>
</evidence>